<dbReference type="AlphaFoldDB" id="A0A8J7RK40"/>
<evidence type="ECO:0000313" key="2">
    <source>
        <dbReference type="Proteomes" id="UP000673975"/>
    </source>
</evidence>
<reference evidence="1" key="1">
    <citation type="submission" date="2021-02" db="EMBL/GenBank/DDBJ databases">
        <title>Natronogracilivirga saccharolytica gen. nov. sp. nov. a new anaerobic, haloalkiliphilic carbohydrate-fermenting bacterium from soda lake and proposing of Cyclonatronumiaceae fam. nov. in the phylum Balneolaeota.</title>
        <authorList>
            <person name="Zhilina T.N."/>
            <person name="Sorokin D.Y."/>
            <person name="Zavarzina D.G."/>
            <person name="Toshchakov S.V."/>
            <person name="Kublanov I.V."/>
        </authorList>
    </citation>
    <scope>NUCLEOTIDE SEQUENCE</scope>
    <source>
        <strain evidence="1">Z-1702</strain>
    </source>
</reference>
<evidence type="ECO:0000313" key="1">
    <source>
        <dbReference type="EMBL" id="MBP3191119.1"/>
    </source>
</evidence>
<protein>
    <submittedName>
        <fullName evidence="1">Fimbria/pilus outer membrane usher protein</fullName>
    </submittedName>
</protein>
<dbReference type="GO" id="GO:0009297">
    <property type="term" value="P:pilus assembly"/>
    <property type="evidence" value="ECO:0007669"/>
    <property type="project" value="InterPro"/>
</dbReference>
<accession>A0A8J7RK40</accession>
<dbReference type="PANTHER" id="PTHR30451">
    <property type="entry name" value="OUTER MEMBRANE USHER PROTEIN"/>
    <property type="match status" value="1"/>
</dbReference>
<dbReference type="GO" id="GO:0015473">
    <property type="term" value="F:fimbrial usher porin activity"/>
    <property type="evidence" value="ECO:0007669"/>
    <property type="project" value="InterPro"/>
</dbReference>
<name>A0A8J7RK40_9BACT</name>
<organism evidence="1 2">
    <name type="scientific">Natronogracilivirga saccharolytica</name>
    <dbReference type="NCBI Taxonomy" id="2812953"/>
    <lineage>
        <taxon>Bacteria</taxon>
        <taxon>Pseudomonadati</taxon>
        <taxon>Balneolota</taxon>
        <taxon>Balneolia</taxon>
        <taxon>Balneolales</taxon>
        <taxon>Cyclonatronaceae</taxon>
        <taxon>Natronogracilivirga</taxon>
    </lineage>
</organism>
<dbReference type="InterPro" id="IPR000015">
    <property type="entry name" value="Fimb_usher"/>
</dbReference>
<dbReference type="Pfam" id="PF00577">
    <property type="entry name" value="Usher"/>
    <property type="match status" value="1"/>
</dbReference>
<dbReference type="RefSeq" id="WP_210509354.1">
    <property type="nucleotide sequence ID" value="NZ_JAFIDN010000001.1"/>
</dbReference>
<dbReference type="GO" id="GO:0009279">
    <property type="term" value="C:cell outer membrane"/>
    <property type="evidence" value="ECO:0007669"/>
    <property type="project" value="TreeGrafter"/>
</dbReference>
<proteinExistence type="predicted"/>
<dbReference type="PANTHER" id="PTHR30451:SF5">
    <property type="entry name" value="SLR0019 PROTEIN"/>
    <property type="match status" value="1"/>
</dbReference>
<gene>
    <name evidence="1" type="ORF">NATSA_00435</name>
</gene>
<dbReference type="EMBL" id="JAFIDN010000001">
    <property type="protein sequence ID" value="MBP3191119.1"/>
    <property type="molecule type" value="Genomic_DNA"/>
</dbReference>
<keyword evidence="2" id="KW-1185">Reference proteome</keyword>
<dbReference type="Proteomes" id="UP000673975">
    <property type="component" value="Unassembled WGS sequence"/>
</dbReference>
<sequence length="987" mass="113871">MKLVVCIIAIMVWLLILPGSPDHSLKLSAIAADNGPDEAVREEVFLAFRHRGVDEQVVTAIMYRDRIYLPVSELFDLLGIYYQTDAGQLLLSGHYLEPDRKFRLDFSQFRVSIKDETFNFSIDEMFVDEMDFYMDPELFSKIFNMDFQIDLSNLFLRLQSPETMPVVRRFERREQRARMELGIPYLEFYSEEFERRRSLLGGGFLDYSLTANISDRPNNYNYSGALGMEVLGGDLQGGLFGVWTETTSSVTTSNMRWRYVFDDQPWLTQLYVGQHYSEGLQSRQFRGIHLTNQPIMPRRMLDDFVFHGTAPADSEVELFINNRLVDYQIVDEMGTYDLTVPMTYGSNQVRLMVYEPDGRIREDDRRIQIPFTFLPPGEFNYNVSAGRLETPLPGSQSYSDMASAKMSYGVSNWLTASLGGDYYSEIHDNRPLLYGGLSARFFDQYLTSIDIAPDALYRISTSAVYPNSASWDITYTHFTTEDAIHNVGRYDYDARANLFLPFLFSGTPFNFRLHADRQAFGSRSNNRIRTELGVRFGRLTLRSGYRDTFRYDGSERLSTDGRLTSTVTYSASRARTTPRMFRGTYFRTQLDYSLSRDKFERIDFQVSRRVLSNGWFRFSAGRDLISQNNIFEAGLTFDFNRTRSTTTARTARGSSSVRQSLRGSVGFDDYHERMVFYNRQQVGRAAASFRFFVDHNNSGTYDEGDELIHADALRLDRTGRTRLHDDGIVRVTQLQQYYKENVEINTGAIPDPFLVPYVGDFSFIADPNRFKPMDIPFYMSGVVEGMVLRQQRGEDHGLGGVRVRIRQLDGDFDKTVRTFSDGSYYTMEIPPGRYESWVDSTQLDFLDVYSDPAIMRYEVEATAEGDILEDMNFVLFDRVPEMPPDEMPVSEDLLQRLTERAANALRLFAAAQQATVDQELEKALDFIQRSLDLYETDYGLALKGSINYLLGQREIAREFWEQASQRNPDIEIPDMDELERSIIPERN</sequence>
<comment type="caution">
    <text evidence="1">The sequence shown here is derived from an EMBL/GenBank/DDBJ whole genome shotgun (WGS) entry which is preliminary data.</text>
</comment>